<evidence type="ECO:0000256" key="6">
    <source>
        <dbReference type="RuleBase" id="RU361185"/>
    </source>
</evidence>
<dbReference type="SUPFAM" id="SSF51011">
    <property type="entry name" value="Glycosyl hydrolase domain"/>
    <property type="match status" value="1"/>
</dbReference>
<dbReference type="InterPro" id="IPR013780">
    <property type="entry name" value="Glyco_hydro_b"/>
</dbReference>
<reference evidence="8" key="1">
    <citation type="submission" date="2022-07" db="EMBL/GenBank/DDBJ databases">
        <title>Phylogenomic reconstructions and comparative analyses of Kickxellomycotina fungi.</title>
        <authorList>
            <person name="Reynolds N.K."/>
            <person name="Stajich J.E."/>
            <person name="Barry K."/>
            <person name="Grigoriev I.V."/>
            <person name="Crous P."/>
            <person name="Smith M.E."/>
        </authorList>
    </citation>
    <scope>NUCLEOTIDE SEQUENCE</scope>
    <source>
        <strain evidence="8">IMI 214461</strain>
    </source>
</reference>
<dbReference type="PROSITE" id="PS00129">
    <property type="entry name" value="GLYCOSYL_HYDROL_F31_1"/>
    <property type="match status" value="1"/>
</dbReference>
<dbReference type="GO" id="GO:0004553">
    <property type="term" value="F:hydrolase activity, hydrolyzing O-glycosyl compounds"/>
    <property type="evidence" value="ECO:0007669"/>
    <property type="project" value="InterPro"/>
</dbReference>
<dbReference type="Gene3D" id="2.60.40.1180">
    <property type="entry name" value="Golgi alpha-mannosidase II"/>
    <property type="match status" value="2"/>
</dbReference>
<keyword evidence="2 6" id="KW-0378">Hydrolase</keyword>
<evidence type="ECO:0000256" key="3">
    <source>
        <dbReference type="ARBA" id="ARBA00023180"/>
    </source>
</evidence>
<proteinExistence type="inferred from homology"/>
<dbReference type="InterPro" id="IPR030458">
    <property type="entry name" value="Glyco_hydro_31_AS"/>
</dbReference>
<comment type="caution">
    <text evidence="8">The sequence shown here is derived from an EMBL/GenBank/DDBJ whole genome shotgun (WGS) entry which is preliminary data.</text>
</comment>
<dbReference type="OrthoDB" id="5839090at2759"/>
<dbReference type="InterPro" id="IPR017853">
    <property type="entry name" value="GH"/>
</dbReference>
<dbReference type="PANTHER" id="PTHR22762:SF133">
    <property type="entry name" value="P-TYPE DOMAIN-CONTAINING PROTEIN"/>
    <property type="match status" value="1"/>
</dbReference>
<sequence length="836" mass="93000">MATAHGCSAVCPGYSAGSISESDTEFFAQLTLAGPPCNAYGTDIENLTLNVRFDTMNRLHVHIQDFANQQYQIPESVIVLDRGSGADKKTSSLNFDCTHSSTGGFGFKVSRGAQVLFDTTGHPLIFEDQYIEVTSSLPINANIYGIGETPDHFRRDPNNTTKTLWNRDAADPFRQNVYGSHSVYMELRDDQFHGVYLHNSHGMDIALSSGMIQYRTLGGTADLYFFGGSTALDVIDQYTELVGRPNRIPYWSLGFHNCRYGYKSVYEVDGVIANYSKAGIPLEAAWTDIDYMDQTRDFTFDSINFPLSEMQRQLAYLHQHGQKMILITDPAIQVNMSYGPYARGHRQDVFIKNADGSEYIGQVWPGYTAFPDWFAPRAASWWGDELGRYFEQLAIDGMWIDMNEASSFCTGSCGSGKPESEVPPFPWTLDPPPPHRPLSTNNTFLVPPYAIHNPETELSDKTIETIARHANGVIEYHVHNLYGYMESKATYDFLVNYRPNRRPFILSRSTFAGSGALVSHWTGDNAATWRDLHLSAASVFDFGIFGIPMVGADICGFNGNTTEELCARWIELGAFYPFSRSHNAIGMVPQELYRWDVVAEASRRALGVRYSLLPYFYTCYQRSVERGWPIARPLVFEFPSVPAVVDNDRQLMVGGGILVSPVLVESATSVDAFFPAGLWYDWYDYSVIKGADDNVRLNAPLEHINVHVRGGKIVPAQVPAMTTSRSRENDFYLIVAVDKHGTSAGDLYVDDGETFDTASRWMQFSFANSTLKIRQCSGQYNVAQPLSMLVFLGVSAISAVTINGARVQANVSVSNGSTIVNGLNIDLNGELDISFV</sequence>
<evidence type="ECO:0000259" key="7">
    <source>
        <dbReference type="PROSITE" id="PS50206"/>
    </source>
</evidence>
<evidence type="ECO:0000313" key="9">
    <source>
        <dbReference type="Proteomes" id="UP001150907"/>
    </source>
</evidence>
<comment type="similarity">
    <text evidence="1 6">Belongs to the glycosyl hydrolase 31 family.</text>
</comment>
<organism evidence="8 9">
    <name type="scientific">Coemansia thaxteri</name>
    <dbReference type="NCBI Taxonomy" id="2663907"/>
    <lineage>
        <taxon>Eukaryota</taxon>
        <taxon>Fungi</taxon>
        <taxon>Fungi incertae sedis</taxon>
        <taxon>Zoopagomycota</taxon>
        <taxon>Kickxellomycotina</taxon>
        <taxon>Kickxellomycetes</taxon>
        <taxon>Kickxellales</taxon>
        <taxon>Kickxellaceae</taxon>
        <taxon>Coemansia</taxon>
    </lineage>
</organism>
<evidence type="ECO:0000256" key="4">
    <source>
        <dbReference type="ARBA" id="ARBA00023295"/>
    </source>
</evidence>
<dbReference type="PANTHER" id="PTHR22762">
    <property type="entry name" value="ALPHA-GLUCOSIDASE"/>
    <property type="match status" value="1"/>
</dbReference>
<dbReference type="AlphaFoldDB" id="A0A9W8BPP3"/>
<evidence type="ECO:0000256" key="2">
    <source>
        <dbReference type="ARBA" id="ARBA00022801"/>
    </source>
</evidence>
<keyword evidence="9" id="KW-1185">Reference proteome</keyword>
<dbReference type="SUPFAM" id="SSF74650">
    <property type="entry name" value="Galactose mutarotase-like"/>
    <property type="match status" value="1"/>
</dbReference>
<dbReference type="Gene3D" id="2.60.40.1760">
    <property type="entry name" value="glycosyl hydrolase (family 31)"/>
    <property type="match status" value="1"/>
</dbReference>
<keyword evidence="3" id="KW-0325">Glycoprotein</keyword>
<dbReference type="GO" id="GO:0030246">
    <property type="term" value="F:carbohydrate binding"/>
    <property type="evidence" value="ECO:0007669"/>
    <property type="project" value="InterPro"/>
</dbReference>
<dbReference type="Pfam" id="PF21365">
    <property type="entry name" value="Glyco_hydro_31_3rd"/>
    <property type="match status" value="1"/>
</dbReference>
<dbReference type="Pfam" id="PF01055">
    <property type="entry name" value="Glyco_hydro_31_2nd"/>
    <property type="match status" value="1"/>
</dbReference>
<keyword evidence="4 6" id="KW-0326">Glycosidase</keyword>
<dbReference type="InterPro" id="IPR048395">
    <property type="entry name" value="Glyco_hydro_31_C"/>
</dbReference>
<dbReference type="GO" id="GO:0005975">
    <property type="term" value="P:carbohydrate metabolic process"/>
    <property type="evidence" value="ECO:0007669"/>
    <property type="project" value="InterPro"/>
</dbReference>
<dbReference type="PROSITE" id="PS50206">
    <property type="entry name" value="RHODANESE_3"/>
    <property type="match status" value="1"/>
</dbReference>
<name>A0A9W8BPP3_9FUNG</name>
<protein>
    <recommendedName>
        <fullName evidence="5">Maltase</fullName>
    </recommendedName>
</protein>
<dbReference type="Pfam" id="PF13802">
    <property type="entry name" value="Gal_mutarotas_2"/>
    <property type="match status" value="1"/>
</dbReference>
<evidence type="ECO:0000256" key="1">
    <source>
        <dbReference type="ARBA" id="ARBA00007806"/>
    </source>
</evidence>
<feature type="domain" description="Rhodanese" evidence="7">
    <location>
        <begin position="259"/>
        <end position="284"/>
    </location>
</feature>
<dbReference type="CDD" id="cd06602">
    <property type="entry name" value="GH31_MGAM_SI_GAA"/>
    <property type="match status" value="1"/>
</dbReference>
<dbReference type="EMBL" id="JANBQF010000016">
    <property type="protein sequence ID" value="KAJ2007870.1"/>
    <property type="molecule type" value="Genomic_DNA"/>
</dbReference>
<dbReference type="InterPro" id="IPR000322">
    <property type="entry name" value="Glyco_hydro_31_TIM"/>
</dbReference>
<dbReference type="SUPFAM" id="SSF51445">
    <property type="entry name" value="(Trans)glycosidases"/>
    <property type="match status" value="1"/>
</dbReference>
<gene>
    <name evidence="8" type="ORF">H4R26_000538</name>
</gene>
<dbReference type="InterPro" id="IPR025887">
    <property type="entry name" value="Glyco_hydro_31_N_dom"/>
</dbReference>
<accession>A0A9W8BPP3</accession>
<dbReference type="Proteomes" id="UP001150907">
    <property type="component" value="Unassembled WGS sequence"/>
</dbReference>
<evidence type="ECO:0000313" key="8">
    <source>
        <dbReference type="EMBL" id="KAJ2007870.1"/>
    </source>
</evidence>
<dbReference type="CDD" id="cd14752">
    <property type="entry name" value="GH31_N"/>
    <property type="match status" value="1"/>
</dbReference>
<dbReference type="Gene3D" id="3.20.20.80">
    <property type="entry name" value="Glycosidases"/>
    <property type="match status" value="1"/>
</dbReference>
<evidence type="ECO:0000256" key="5">
    <source>
        <dbReference type="ARBA" id="ARBA00041343"/>
    </source>
</evidence>
<dbReference type="InterPro" id="IPR011013">
    <property type="entry name" value="Gal_mutarotase_sf_dom"/>
</dbReference>
<dbReference type="InterPro" id="IPR001763">
    <property type="entry name" value="Rhodanese-like_dom"/>
</dbReference>